<dbReference type="Gene3D" id="3.40.50.720">
    <property type="entry name" value="NAD(P)-binding Rossmann-like Domain"/>
    <property type="match status" value="1"/>
</dbReference>
<accession>A0A7U3SPJ6</accession>
<evidence type="ECO:0000259" key="2">
    <source>
        <dbReference type="Pfam" id="PF01073"/>
    </source>
</evidence>
<keyword evidence="1" id="KW-0560">Oxidoreductase</keyword>
<feature type="domain" description="3-beta hydroxysteroid dehydrogenase/isomerase" evidence="2">
    <location>
        <begin position="8"/>
        <end position="240"/>
    </location>
</feature>
<dbReference type="InterPro" id="IPR002225">
    <property type="entry name" value="3Beta_OHSteriod_DH/Estase"/>
</dbReference>
<dbReference type="Proteomes" id="UP000594759">
    <property type="component" value="Chromosome"/>
</dbReference>
<dbReference type="FunFam" id="3.40.50.720:FF:000336">
    <property type="entry name" value="Aldehyde reductase"/>
    <property type="match status" value="1"/>
</dbReference>
<dbReference type="SUPFAM" id="SSF51735">
    <property type="entry name" value="NAD(P)-binding Rossmann-fold domains"/>
    <property type="match status" value="1"/>
</dbReference>
<reference evidence="3 4" key="1">
    <citation type="submission" date="2020-11" db="EMBL/GenBank/DDBJ databases">
        <title>Pedobacter endophytica, an endophytic bacteria isolated form Carex pumila.</title>
        <authorList>
            <person name="Peng Y."/>
            <person name="Jiang L."/>
            <person name="Lee J."/>
        </authorList>
    </citation>
    <scope>NUCLEOTIDE SEQUENCE [LARGE SCALE GENOMIC DNA]</scope>
    <source>
        <strain evidence="3 4">JBR3-12</strain>
    </source>
</reference>
<dbReference type="InterPro" id="IPR050425">
    <property type="entry name" value="NAD(P)_dehydrat-like"/>
</dbReference>
<sequence length="344" mass="38386">MENKETVLVTGATGFVGMQIILQLLEKGYTVKATVRDVKSEGKVRETLRKNNVRSLEKLSFVAAELTQDNNWEEAMQGCNYVLSVASPIFFDTPKNEEEAFRPAREGILRILKYAKKASVKRVVMTSNFGAVGFTQTDKSRETTEADWTDTRNNAVSVYERSKTLAEKAAWEFIRTDGGNLEFATINPVAILGPSLDAHVSGSFHLLQNLLNGKMKAIPNIPLNIVDVRDVADLHIKAMEIPEANEKRFIVSADGQISLPEIAELLKRERPELSRKVSSKRVPNFVLSIASLFNHQAKEGVLLAKMNRNLSTRNAKSILNWKPVATQEETILAAVDTLKKYDLL</sequence>
<dbReference type="GO" id="GO:0016616">
    <property type="term" value="F:oxidoreductase activity, acting on the CH-OH group of donors, NAD or NADP as acceptor"/>
    <property type="evidence" value="ECO:0007669"/>
    <property type="project" value="InterPro"/>
</dbReference>
<dbReference type="KEGG" id="pex:IZT61_16625"/>
<dbReference type="EMBL" id="CP064939">
    <property type="protein sequence ID" value="QPH38688.1"/>
    <property type="molecule type" value="Genomic_DNA"/>
</dbReference>
<protein>
    <submittedName>
        <fullName evidence="3">Aldehyde reductase</fullName>
    </submittedName>
</protein>
<proteinExistence type="predicted"/>
<dbReference type="PANTHER" id="PTHR10366:SF564">
    <property type="entry name" value="STEROL-4-ALPHA-CARBOXYLATE 3-DEHYDROGENASE, DECARBOXYLATING"/>
    <property type="match status" value="1"/>
</dbReference>
<dbReference type="InterPro" id="IPR036291">
    <property type="entry name" value="NAD(P)-bd_dom_sf"/>
</dbReference>
<evidence type="ECO:0000313" key="4">
    <source>
        <dbReference type="Proteomes" id="UP000594759"/>
    </source>
</evidence>
<dbReference type="RefSeq" id="WP_196098165.1">
    <property type="nucleotide sequence ID" value="NZ_CP064939.1"/>
</dbReference>
<evidence type="ECO:0000256" key="1">
    <source>
        <dbReference type="ARBA" id="ARBA00023002"/>
    </source>
</evidence>
<dbReference type="AlphaFoldDB" id="A0A7U3SPJ6"/>
<organism evidence="3 4">
    <name type="scientific">Pedobacter endophyticus</name>
    <dbReference type="NCBI Taxonomy" id="2789740"/>
    <lineage>
        <taxon>Bacteria</taxon>
        <taxon>Pseudomonadati</taxon>
        <taxon>Bacteroidota</taxon>
        <taxon>Sphingobacteriia</taxon>
        <taxon>Sphingobacteriales</taxon>
        <taxon>Sphingobacteriaceae</taxon>
        <taxon>Pedobacter</taxon>
    </lineage>
</organism>
<evidence type="ECO:0000313" key="3">
    <source>
        <dbReference type="EMBL" id="QPH38688.1"/>
    </source>
</evidence>
<gene>
    <name evidence="3" type="ORF">IZT61_16625</name>
</gene>
<dbReference type="PANTHER" id="PTHR10366">
    <property type="entry name" value="NAD DEPENDENT EPIMERASE/DEHYDRATASE"/>
    <property type="match status" value="1"/>
</dbReference>
<dbReference type="CDD" id="cd05227">
    <property type="entry name" value="AR_SDR_e"/>
    <property type="match status" value="1"/>
</dbReference>
<keyword evidence="4" id="KW-1185">Reference proteome</keyword>
<name>A0A7U3SPJ6_9SPHI</name>
<dbReference type="Pfam" id="PF01073">
    <property type="entry name" value="3Beta_HSD"/>
    <property type="match status" value="1"/>
</dbReference>
<dbReference type="GO" id="GO:0006694">
    <property type="term" value="P:steroid biosynthetic process"/>
    <property type="evidence" value="ECO:0007669"/>
    <property type="project" value="InterPro"/>
</dbReference>